<name>A0A482X2T3_LAOST</name>
<dbReference type="GO" id="GO:0034551">
    <property type="term" value="P:mitochondrial respiratory chain complex III assembly"/>
    <property type="evidence" value="ECO:0007669"/>
    <property type="project" value="TreeGrafter"/>
</dbReference>
<evidence type="ECO:0000256" key="6">
    <source>
        <dbReference type="ARBA" id="ARBA00032983"/>
    </source>
</evidence>
<dbReference type="FunCoup" id="A0A482X2T3">
    <property type="interactions" value="155"/>
</dbReference>
<keyword evidence="2" id="KW-0809">Transit peptide</keyword>
<sequence length="112" mass="12906">MAGTYKNFLRLLEKWPIDATKKKRDIGIHIREQLKLHFTASGELNPTISQEKCDRRFVSLKRLVDNHHKNVYRRSATSSATGLTAEQCNSVLSDEFLDHLAQQRKSILVKVD</sequence>
<dbReference type="GO" id="GO:0042645">
    <property type="term" value="C:mitochondrial nucleoid"/>
    <property type="evidence" value="ECO:0007669"/>
    <property type="project" value="UniProtKB-SubCell"/>
</dbReference>
<dbReference type="PANTHER" id="PTHR34260:SF1">
    <property type="entry name" value="UBIQUINOL-CYTOCHROME-C REDUCTASE COMPLEX ASSEMBLY FACTOR 2"/>
    <property type="match status" value="1"/>
</dbReference>
<dbReference type="Proteomes" id="UP000291343">
    <property type="component" value="Unassembled WGS sequence"/>
</dbReference>
<dbReference type="InParanoid" id="A0A482X2T3"/>
<protein>
    <recommendedName>
        <fullName evidence="6">Mitochondrial nucleoid factor 1</fullName>
    </recommendedName>
    <alternativeName>
        <fullName evidence="5">Mitochondrial protein M19</fullName>
    </alternativeName>
</protein>
<keyword evidence="4" id="KW-1135">Mitochondrion nucleoid</keyword>
<reference evidence="7 8" key="1">
    <citation type="journal article" date="2017" name="Gigascience">
        <title>Genome sequence of the small brown planthopper, Laodelphax striatellus.</title>
        <authorList>
            <person name="Zhu J."/>
            <person name="Jiang F."/>
            <person name="Wang X."/>
            <person name="Yang P."/>
            <person name="Bao Y."/>
            <person name="Zhao W."/>
            <person name="Wang W."/>
            <person name="Lu H."/>
            <person name="Wang Q."/>
            <person name="Cui N."/>
            <person name="Li J."/>
            <person name="Chen X."/>
            <person name="Luo L."/>
            <person name="Yu J."/>
            <person name="Kang L."/>
            <person name="Cui F."/>
        </authorList>
    </citation>
    <scope>NUCLEOTIDE SEQUENCE [LARGE SCALE GENOMIC DNA]</scope>
    <source>
        <strain evidence="7">Lst14</strain>
    </source>
</reference>
<evidence type="ECO:0000313" key="8">
    <source>
        <dbReference type="Proteomes" id="UP000291343"/>
    </source>
</evidence>
<evidence type="ECO:0000256" key="4">
    <source>
        <dbReference type="ARBA" id="ARBA00023271"/>
    </source>
</evidence>
<keyword evidence="8" id="KW-1185">Reference proteome</keyword>
<dbReference type="PANTHER" id="PTHR34260">
    <property type="entry name" value="UBIQUINOL-CYTOCHROME-C REDUCTASE COMPLEX ASSEMBLY FACTOR 2"/>
    <property type="match status" value="1"/>
</dbReference>
<dbReference type="OrthoDB" id="16290at2759"/>
<evidence type="ECO:0000256" key="5">
    <source>
        <dbReference type="ARBA" id="ARBA00031206"/>
    </source>
</evidence>
<evidence type="ECO:0000256" key="1">
    <source>
        <dbReference type="ARBA" id="ARBA00004436"/>
    </source>
</evidence>
<comment type="subcellular location">
    <subcellularLocation>
        <location evidence="1">Mitochondrion matrix</location>
        <location evidence="1">Mitochondrion nucleoid</location>
    </subcellularLocation>
</comment>
<dbReference type="InterPro" id="IPR037698">
    <property type="entry name" value="UQCC2"/>
</dbReference>
<gene>
    <name evidence="7" type="ORF">LSTR_LSTR010111</name>
</gene>
<comment type="caution">
    <text evidence="7">The sequence shown here is derived from an EMBL/GenBank/DDBJ whole genome shotgun (WGS) entry which is preliminary data.</text>
</comment>
<organism evidence="7 8">
    <name type="scientific">Laodelphax striatellus</name>
    <name type="common">Small brown planthopper</name>
    <name type="synonym">Delphax striatella</name>
    <dbReference type="NCBI Taxonomy" id="195883"/>
    <lineage>
        <taxon>Eukaryota</taxon>
        <taxon>Metazoa</taxon>
        <taxon>Ecdysozoa</taxon>
        <taxon>Arthropoda</taxon>
        <taxon>Hexapoda</taxon>
        <taxon>Insecta</taxon>
        <taxon>Pterygota</taxon>
        <taxon>Neoptera</taxon>
        <taxon>Paraneoptera</taxon>
        <taxon>Hemiptera</taxon>
        <taxon>Auchenorrhyncha</taxon>
        <taxon>Fulgoroidea</taxon>
        <taxon>Delphacidae</taxon>
        <taxon>Criomorphinae</taxon>
        <taxon>Laodelphax</taxon>
    </lineage>
</organism>
<dbReference type="EMBL" id="QKKF02019350">
    <property type="protein sequence ID" value="RZF40159.1"/>
    <property type="molecule type" value="Genomic_DNA"/>
</dbReference>
<keyword evidence="3" id="KW-0496">Mitochondrion</keyword>
<dbReference type="Pfam" id="PF20180">
    <property type="entry name" value="UQCC2_CBP6"/>
    <property type="match status" value="1"/>
</dbReference>
<accession>A0A482X2T3</accession>
<evidence type="ECO:0000256" key="3">
    <source>
        <dbReference type="ARBA" id="ARBA00023128"/>
    </source>
</evidence>
<evidence type="ECO:0000256" key="2">
    <source>
        <dbReference type="ARBA" id="ARBA00022946"/>
    </source>
</evidence>
<evidence type="ECO:0000313" key="7">
    <source>
        <dbReference type="EMBL" id="RZF40159.1"/>
    </source>
</evidence>
<dbReference type="AlphaFoldDB" id="A0A482X2T3"/>
<proteinExistence type="predicted"/>